<dbReference type="RefSeq" id="WP_306886736.1">
    <property type="nucleotide sequence ID" value="NZ_JAUSUL010000003.1"/>
</dbReference>
<sequence>MSADVETSVLLPADRLRRHCEGLLTQAGVSEADAAQTVDVFLQAELMGEESHGIRLLCQVIERVRAGGDRAATDITVLSERASVAHWDANRSLGQVTAARAMARAIDMARKTGVGLVAVRNGNSFTSAKYYPLMAADAGMVGAAFTNTSRKLMAPPGGTVPVLGNNPVAYAAPAGRYGAFVLDMACTAAAVERIVKANERGEAIPPGWALDAEGRETRDPAVALETLSLQPFGGYKAFNLAAVHEIFTSVLAAGQLFAGSSTGFRPFDGAMNTSFTMLAVDISAFQPRAEFEATMEQMIDTMKAVPLAAEATGISFAGERSQRTQKAREAEGIPLARWTFDRLNGLAADLGQPELT</sequence>
<dbReference type="Pfam" id="PF02615">
    <property type="entry name" value="Ldh_2"/>
    <property type="match status" value="1"/>
</dbReference>
<dbReference type="InterPro" id="IPR003767">
    <property type="entry name" value="Malate/L-lactate_DH-like"/>
</dbReference>
<keyword evidence="4" id="KW-1185">Reference proteome</keyword>
<comment type="similarity">
    <text evidence="1">Belongs to the LDH2/MDH2 oxidoreductase family.</text>
</comment>
<evidence type="ECO:0000256" key="2">
    <source>
        <dbReference type="ARBA" id="ARBA00023002"/>
    </source>
</evidence>
<dbReference type="AlphaFoldDB" id="A0AAE3VR89"/>
<evidence type="ECO:0000313" key="3">
    <source>
        <dbReference type="EMBL" id="MDQ0316862.1"/>
    </source>
</evidence>
<comment type="caution">
    <text evidence="3">The sequence shown here is derived from an EMBL/GenBank/DDBJ whole genome shotgun (WGS) entry which is preliminary data.</text>
</comment>
<dbReference type="InterPro" id="IPR043143">
    <property type="entry name" value="Mal/L-sulf/L-lact_DH-like_NADP"/>
</dbReference>
<dbReference type="InterPro" id="IPR043144">
    <property type="entry name" value="Mal/L-sulf/L-lact_DH-like_ah"/>
</dbReference>
<dbReference type="EMBL" id="JAUSUL010000003">
    <property type="protein sequence ID" value="MDQ0316862.1"/>
    <property type="molecule type" value="Genomic_DNA"/>
</dbReference>
<dbReference type="SUPFAM" id="SSF89733">
    <property type="entry name" value="L-sulfolactate dehydrogenase-like"/>
    <property type="match status" value="1"/>
</dbReference>
<dbReference type="PANTHER" id="PTHR11091">
    <property type="entry name" value="OXIDOREDUCTASE-RELATED"/>
    <property type="match status" value="1"/>
</dbReference>
<reference evidence="3" key="1">
    <citation type="submission" date="2023-07" db="EMBL/GenBank/DDBJ databases">
        <title>Genomic Encyclopedia of Type Strains, Phase IV (KMG-IV): sequencing the most valuable type-strain genomes for metagenomic binning, comparative biology and taxonomic classification.</title>
        <authorList>
            <person name="Goeker M."/>
        </authorList>
    </citation>
    <scope>NUCLEOTIDE SEQUENCE</scope>
    <source>
        <strain evidence="3">DSM 21202</strain>
    </source>
</reference>
<organism evidence="3 4">
    <name type="scientific">Amorphus orientalis</name>
    <dbReference type="NCBI Taxonomy" id="649198"/>
    <lineage>
        <taxon>Bacteria</taxon>
        <taxon>Pseudomonadati</taxon>
        <taxon>Pseudomonadota</taxon>
        <taxon>Alphaproteobacteria</taxon>
        <taxon>Hyphomicrobiales</taxon>
        <taxon>Amorphaceae</taxon>
        <taxon>Amorphus</taxon>
    </lineage>
</organism>
<evidence type="ECO:0000256" key="1">
    <source>
        <dbReference type="ARBA" id="ARBA00006056"/>
    </source>
</evidence>
<dbReference type="Gene3D" id="3.30.1370.60">
    <property type="entry name" value="Hypothetical oxidoreductase yiak, domain 2"/>
    <property type="match status" value="1"/>
</dbReference>
<proteinExistence type="inferred from homology"/>
<protein>
    <submittedName>
        <fullName evidence="3">LDH2 family malate/lactate/ureidoglycolate dehydrogenase</fullName>
    </submittedName>
</protein>
<keyword evidence="2" id="KW-0560">Oxidoreductase</keyword>
<dbReference type="PANTHER" id="PTHR11091:SF0">
    <property type="entry name" value="MALATE DEHYDROGENASE"/>
    <property type="match status" value="1"/>
</dbReference>
<dbReference type="InterPro" id="IPR036111">
    <property type="entry name" value="Mal/L-sulfo/L-lacto_DH-like_sf"/>
</dbReference>
<evidence type="ECO:0000313" key="4">
    <source>
        <dbReference type="Proteomes" id="UP001229244"/>
    </source>
</evidence>
<dbReference type="GO" id="GO:0016491">
    <property type="term" value="F:oxidoreductase activity"/>
    <property type="evidence" value="ECO:0007669"/>
    <property type="project" value="UniProtKB-KW"/>
</dbReference>
<name>A0AAE3VR89_9HYPH</name>
<dbReference type="Gene3D" id="1.10.1530.10">
    <property type="match status" value="1"/>
</dbReference>
<dbReference type="Proteomes" id="UP001229244">
    <property type="component" value="Unassembled WGS sequence"/>
</dbReference>
<accession>A0AAE3VR89</accession>
<gene>
    <name evidence="3" type="ORF">J2S73_003338</name>
</gene>